<feature type="coiled-coil region" evidence="5">
    <location>
        <begin position="56"/>
        <end position="90"/>
    </location>
</feature>
<evidence type="ECO:0000256" key="2">
    <source>
        <dbReference type="ARBA" id="ARBA00022490"/>
    </source>
</evidence>
<feature type="compositionally biased region" description="Low complexity" evidence="6">
    <location>
        <begin position="273"/>
        <end position="284"/>
    </location>
</feature>
<dbReference type="AlphaFoldDB" id="A0A8T0DMQ7"/>
<proteinExistence type="predicted"/>
<dbReference type="OrthoDB" id="6257679at2759"/>
<keyword evidence="3" id="KW-0106">Calcium</keyword>
<feature type="region of interest" description="Disordered" evidence="6">
    <location>
        <begin position="266"/>
        <end position="298"/>
    </location>
</feature>
<sequence>MAAAGVSRTGTTQEQERLLGALSPTTQAHLGRTEGFSTGITNTHSTHENPKLVSELHVLRQRKDELETRMNNLQRNRTELMLQLETLVRLLSVGGTSTGGAVSNPPQTRQPLHVLQPSDPNTQIASVANIRSGTPSTGTRFGHNSRVSTNPPENPPRRSSSLSHASADRLYNTGRVDSAIYRDNRCVDRRYSRKISESNWTPEKSIENTSFIATDLLRKSLLSPTNDLLVETNLNRTAPSVDVSPGLKPISSYSYLDPLASISMRSEADKRQTSATNLTSTSSAPVRRLFPQKPYGSESKSSYLAEQLHSARYSDSGSEVYLCSDPEVGPSTGFGSLARRVQKRQGQPSAVTRQNDFSGSGFADNYEYPNVIQTGTTAEEVIRTKKIPVDSVSQH</sequence>
<comment type="subcellular location">
    <subcellularLocation>
        <location evidence="1">Cytoplasm</location>
    </subcellularLocation>
</comment>
<gene>
    <name evidence="7" type="ORF">P879_06596</name>
</gene>
<dbReference type="Proteomes" id="UP000699462">
    <property type="component" value="Unassembled WGS sequence"/>
</dbReference>
<reference evidence="7 8" key="1">
    <citation type="submission" date="2019-07" db="EMBL/GenBank/DDBJ databases">
        <title>Annotation for the trematode Paragonimus westermani.</title>
        <authorList>
            <person name="Choi Y.-J."/>
        </authorList>
    </citation>
    <scope>NUCLEOTIDE SEQUENCE [LARGE SCALE GENOMIC DNA]</scope>
    <source>
        <strain evidence="7">180907_Pwestermani</strain>
    </source>
</reference>
<evidence type="ECO:0000256" key="6">
    <source>
        <dbReference type="SAM" id="MobiDB-lite"/>
    </source>
</evidence>
<evidence type="ECO:0000256" key="5">
    <source>
        <dbReference type="SAM" id="Coils"/>
    </source>
</evidence>
<name>A0A8T0DMQ7_9TREM</name>
<dbReference type="GO" id="GO:0045202">
    <property type="term" value="C:synapse"/>
    <property type="evidence" value="ECO:0007669"/>
    <property type="project" value="GOC"/>
</dbReference>
<keyword evidence="2" id="KW-0963">Cytoplasm</keyword>
<keyword evidence="5" id="KW-0175">Coiled coil</keyword>
<accession>A0A8T0DMQ7</accession>
<dbReference type="GO" id="GO:0005886">
    <property type="term" value="C:plasma membrane"/>
    <property type="evidence" value="ECO:0007669"/>
    <property type="project" value="TreeGrafter"/>
</dbReference>
<dbReference type="PANTHER" id="PTHR12268">
    <property type="entry name" value="E3 UBIQUITIN-PROTEIN LIGASE KCMF1"/>
    <property type="match status" value="1"/>
</dbReference>
<comment type="caution">
    <text evidence="7">The sequence shown here is derived from an EMBL/GenBank/DDBJ whole genome shotgun (WGS) entry which is preliminary data.</text>
</comment>
<feature type="region of interest" description="Disordered" evidence="6">
    <location>
        <begin position="97"/>
        <end position="119"/>
    </location>
</feature>
<evidence type="ECO:0000256" key="4">
    <source>
        <dbReference type="ARBA" id="ARBA00023212"/>
    </source>
</evidence>
<evidence type="ECO:0008006" key="9">
    <source>
        <dbReference type="Google" id="ProtNLM"/>
    </source>
</evidence>
<keyword evidence="8" id="KW-1185">Reference proteome</keyword>
<dbReference type="PANTHER" id="PTHR12268:SF14">
    <property type="entry name" value="DYSTROPHIN-1"/>
    <property type="match status" value="1"/>
</dbReference>
<feature type="region of interest" description="Disordered" evidence="6">
    <location>
        <begin position="131"/>
        <end position="169"/>
    </location>
</feature>
<keyword evidence="4" id="KW-0206">Cytoskeleton</keyword>
<protein>
    <recommendedName>
        <fullName evidence="9">Dystrobrevin alpha</fullName>
    </recommendedName>
</protein>
<evidence type="ECO:0000313" key="8">
    <source>
        <dbReference type="Proteomes" id="UP000699462"/>
    </source>
</evidence>
<dbReference type="GO" id="GO:0099536">
    <property type="term" value="P:synaptic signaling"/>
    <property type="evidence" value="ECO:0007669"/>
    <property type="project" value="TreeGrafter"/>
</dbReference>
<dbReference type="InterPro" id="IPR050774">
    <property type="entry name" value="KCMF1/Dystrophin"/>
</dbReference>
<dbReference type="EMBL" id="JTDF01002063">
    <property type="protein sequence ID" value="KAF8569219.1"/>
    <property type="molecule type" value="Genomic_DNA"/>
</dbReference>
<evidence type="ECO:0000313" key="7">
    <source>
        <dbReference type="EMBL" id="KAF8569219.1"/>
    </source>
</evidence>
<organism evidence="7 8">
    <name type="scientific">Paragonimus westermani</name>
    <dbReference type="NCBI Taxonomy" id="34504"/>
    <lineage>
        <taxon>Eukaryota</taxon>
        <taxon>Metazoa</taxon>
        <taxon>Spiralia</taxon>
        <taxon>Lophotrochozoa</taxon>
        <taxon>Platyhelminthes</taxon>
        <taxon>Trematoda</taxon>
        <taxon>Digenea</taxon>
        <taxon>Plagiorchiida</taxon>
        <taxon>Troglotremata</taxon>
        <taxon>Troglotrematidae</taxon>
        <taxon>Paragonimus</taxon>
    </lineage>
</organism>
<evidence type="ECO:0000256" key="3">
    <source>
        <dbReference type="ARBA" id="ARBA00022837"/>
    </source>
</evidence>
<evidence type="ECO:0000256" key="1">
    <source>
        <dbReference type="ARBA" id="ARBA00004496"/>
    </source>
</evidence>